<dbReference type="InterPro" id="IPR025387">
    <property type="entry name" value="DUF4299"/>
</dbReference>
<evidence type="ECO:0000313" key="1">
    <source>
        <dbReference type="EMBL" id="MFC3928409.1"/>
    </source>
</evidence>
<keyword evidence="2" id="KW-1185">Reference proteome</keyword>
<dbReference type="EMBL" id="JBHRZV010000049">
    <property type="protein sequence ID" value="MFC3928409.1"/>
    <property type="molecule type" value="Genomic_DNA"/>
</dbReference>
<accession>A0ABV8CW96</accession>
<dbReference type="Proteomes" id="UP001595807">
    <property type="component" value="Unassembled WGS sequence"/>
</dbReference>
<name>A0ABV8CW96_9STRE</name>
<dbReference type="Pfam" id="PF14132">
    <property type="entry name" value="DUF4299"/>
    <property type="match status" value="1"/>
</dbReference>
<sequence length="292" mass="32821">MKPIVFTITSQRALTIGNLLQSELFECASVAAKDTSSQPSADSLISDFGSVLFGVKGQSSFGFRLSFDGKTYQLSISPFATPSDWTGAIFFLKMLLAILEADSCQLRGMSYTVDTIDSFNFNSMVLNGISTIAKTLQENPQIQLDGVHRPIYINQLYFGQIVHVPDDQLLVGYDQRFKLTQQINAYYSEQQIFTIKSEEEEYVFPVNYLNSEVLTVLPAKSELTLENLRQFGDKKNLEARLFIINSAGNKLAEVPYNQFLESLSEGIFMLDAKYVVVEPFNSKLEQVLSPFR</sequence>
<protein>
    <submittedName>
        <fullName evidence="1">DUF4299 family protein</fullName>
    </submittedName>
</protein>
<gene>
    <name evidence="1" type="ORF">ACFORF_07495</name>
</gene>
<dbReference type="RefSeq" id="WP_380426922.1">
    <property type="nucleotide sequence ID" value="NZ_JBHRZV010000049.1"/>
</dbReference>
<evidence type="ECO:0000313" key="2">
    <source>
        <dbReference type="Proteomes" id="UP001595807"/>
    </source>
</evidence>
<reference evidence="2" key="1">
    <citation type="journal article" date="2019" name="Int. J. Syst. Evol. Microbiol.">
        <title>The Global Catalogue of Microorganisms (GCM) 10K type strain sequencing project: providing services to taxonomists for standard genome sequencing and annotation.</title>
        <authorList>
            <consortium name="The Broad Institute Genomics Platform"/>
            <consortium name="The Broad Institute Genome Sequencing Center for Infectious Disease"/>
            <person name="Wu L."/>
            <person name="Ma J."/>
        </authorList>
    </citation>
    <scope>NUCLEOTIDE SEQUENCE [LARGE SCALE GENOMIC DNA]</scope>
    <source>
        <strain evidence="2">CCUG 67170</strain>
    </source>
</reference>
<organism evidence="1 2">
    <name type="scientific">Streptococcus caprae</name>
    <dbReference type="NCBI Taxonomy" id="1640501"/>
    <lineage>
        <taxon>Bacteria</taxon>
        <taxon>Bacillati</taxon>
        <taxon>Bacillota</taxon>
        <taxon>Bacilli</taxon>
        <taxon>Lactobacillales</taxon>
        <taxon>Streptococcaceae</taxon>
        <taxon>Streptococcus</taxon>
    </lineage>
</organism>
<comment type="caution">
    <text evidence="1">The sequence shown here is derived from an EMBL/GenBank/DDBJ whole genome shotgun (WGS) entry which is preliminary data.</text>
</comment>
<proteinExistence type="predicted"/>